<organism evidence="2 3">
    <name type="scientific">Tauraco erythrolophus</name>
    <name type="common">Red-crested turaco</name>
    <dbReference type="NCBI Taxonomy" id="121530"/>
    <lineage>
        <taxon>Eukaryota</taxon>
        <taxon>Metazoa</taxon>
        <taxon>Chordata</taxon>
        <taxon>Craniata</taxon>
        <taxon>Vertebrata</taxon>
        <taxon>Euteleostomi</taxon>
        <taxon>Archelosauria</taxon>
        <taxon>Archosauria</taxon>
        <taxon>Dinosauria</taxon>
        <taxon>Saurischia</taxon>
        <taxon>Theropoda</taxon>
        <taxon>Coelurosauria</taxon>
        <taxon>Aves</taxon>
        <taxon>Neognathae</taxon>
        <taxon>Neoaves</taxon>
        <taxon>Otidimorphae</taxon>
        <taxon>Musophagiformes</taxon>
        <taxon>Musophagidae</taxon>
        <taxon>Tauraco</taxon>
    </lineage>
</organism>
<dbReference type="Gene3D" id="3.40.50.12690">
    <property type="match status" value="1"/>
</dbReference>
<feature type="compositionally biased region" description="Basic and acidic residues" evidence="1">
    <location>
        <begin position="71"/>
        <end position="88"/>
    </location>
</feature>
<dbReference type="Proteomes" id="UP000053661">
    <property type="component" value="Unassembled WGS sequence"/>
</dbReference>
<feature type="non-terminal residue" evidence="2">
    <location>
        <position position="352"/>
    </location>
</feature>
<protein>
    <submittedName>
        <fullName evidence="2">Uncharacterized protein</fullName>
    </submittedName>
</protein>
<proteinExistence type="predicted"/>
<keyword evidence="3" id="KW-1185">Reference proteome</keyword>
<feature type="compositionally biased region" description="Basic and acidic residues" evidence="1">
    <location>
        <begin position="102"/>
        <end position="113"/>
    </location>
</feature>
<evidence type="ECO:0000313" key="3">
    <source>
        <dbReference type="Proteomes" id="UP000053661"/>
    </source>
</evidence>
<feature type="region of interest" description="Disordered" evidence="1">
    <location>
        <begin position="71"/>
        <end position="113"/>
    </location>
</feature>
<dbReference type="EMBL" id="KL450027">
    <property type="protein sequence ID" value="KFV04940.1"/>
    <property type="molecule type" value="Genomic_DNA"/>
</dbReference>
<gene>
    <name evidence="2" type="ORF">N340_02425</name>
</gene>
<name>A0A093BMD3_TAUER</name>
<sequence length="352" mass="38934">VGAQTELPQRDVAVQVSGCRECLSLSMVSGENSCVRCDQVDYLLITVAELREEVERLRSIKEPEKEKDRRCWALPDLKQKQKQEDPEKATQNIGQSDSSPHTAEDSNSKESHEWKEVCAWGNRQSPHSLPTSAPQVPLHKRYEALEVESPSMDSVAEGPSALKVSPGSERTTCCIKTASTGKKGRVVVTSDSHLKGTEGPICRADPALREVCCLPGTRVKDIARKLPSLVWPTDYYPLLIFHVGGDETETRSPRLIKRDFRTLGQLVRGSGAQVIFSSIFPVASNDTGRSKCIQSINMWLRGRCHRHNFGFFDNGMGHMAPGLLALDRTCISQGGMRVLAQRLAGLIDWALN</sequence>
<feature type="non-terminal residue" evidence="2">
    <location>
        <position position="1"/>
    </location>
</feature>
<dbReference type="SUPFAM" id="SSF52266">
    <property type="entry name" value="SGNH hydrolase"/>
    <property type="match status" value="1"/>
</dbReference>
<evidence type="ECO:0000313" key="2">
    <source>
        <dbReference type="EMBL" id="KFV04940.1"/>
    </source>
</evidence>
<dbReference type="Gene3D" id="3.40.50.12700">
    <property type="match status" value="1"/>
</dbReference>
<dbReference type="AlphaFoldDB" id="A0A093BMD3"/>
<reference evidence="2 3" key="1">
    <citation type="submission" date="2014-04" db="EMBL/GenBank/DDBJ databases">
        <title>Genome evolution of avian class.</title>
        <authorList>
            <person name="Zhang G."/>
            <person name="Li C."/>
        </authorList>
    </citation>
    <scope>NUCLEOTIDE SEQUENCE [LARGE SCALE GENOMIC DNA]</scope>
    <source>
        <strain evidence="2">BGI_N340</strain>
    </source>
</reference>
<evidence type="ECO:0000256" key="1">
    <source>
        <dbReference type="SAM" id="MobiDB-lite"/>
    </source>
</evidence>
<feature type="compositionally biased region" description="Polar residues" evidence="1">
    <location>
        <begin position="89"/>
        <end position="101"/>
    </location>
</feature>
<accession>A0A093BMD3</accession>